<evidence type="ECO:0000313" key="2">
    <source>
        <dbReference type="Proteomes" id="UP000294299"/>
    </source>
</evidence>
<name>A0A484I7Y9_9ARCH</name>
<dbReference type="EMBL" id="LR216287">
    <property type="protein sequence ID" value="VFJ13301.1"/>
    <property type="molecule type" value="Genomic_DNA"/>
</dbReference>
<gene>
    <name evidence="1" type="ORF">NFRAN_0979</name>
</gene>
<sequence>MLYVQNEKFTNGLMMSTHSLYKAIAANEIEDQVIDAFCSKKNA</sequence>
<evidence type="ECO:0000313" key="1">
    <source>
        <dbReference type="EMBL" id="VFJ13301.1"/>
    </source>
</evidence>
<organism evidence="1 2">
    <name type="scientific">Candidatus Nitrosocosmicus franklandianus</name>
    <dbReference type="NCBI Taxonomy" id="1798806"/>
    <lineage>
        <taxon>Archaea</taxon>
        <taxon>Nitrososphaerota</taxon>
        <taxon>Nitrososphaeria</taxon>
        <taxon>Nitrososphaerales</taxon>
        <taxon>Nitrososphaeraceae</taxon>
        <taxon>Candidatus Nitrosocosmicus</taxon>
    </lineage>
</organism>
<keyword evidence="2" id="KW-1185">Reference proteome</keyword>
<reference evidence="1 2" key="1">
    <citation type="submission" date="2019-02" db="EMBL/GenBank/DDBJ databases">
        <authorList>
            <person name="Lehtovirta-Morley E L."/>
        </authorList>
    </citation>
    <scope>NUCLEOTIDE SEQUENCE [LARGE SCALE GENOMIC DNA]</scope>
    <source>
        <strain evidence="1">NFRAN1</strain>
    </source>
</reference>
<protein>
    <submittedName>
        <fullName evidence="1">Uncharacterized protein</fullName>
    </submittedName>
</protein>
<dbReference type="KEGG" id="nfn:NFRAN_0979"/>
<dbReference type="Proteomes" id="UP000294299">
    <property type="component" value="Chromosome NFRAN"/>
</dbReference>
<proteinExistence type="predicted"/>
<accession>A0A484I7Y9</accession>
<dbReference type="AlphaFoldDB" id="A0A484I7Y9"/>